<name>A0A7S3A4T1_9RHOD</name>
<evidence type="ECO:0000256" key="11">
    <source>
        <dbReference type="SAM" id="Coils"/>
    </source>
</evidence>
<dbReference type="EMBL" id="HBHW01036416">
    <property type="protein sequence ID" value="CAE0059910.1"/>
    <property type="molecule type" value="Transcribed_RNA"/>
</dbReference>
<dbReference type="GO" id="GO:0007018">
    <property type="term" value="P:microtubule-based movement"/>
    <property type="evidence" value="ECO:0007669"/>
    <property type="project" value="InterPro"/>
</dbReference>
<dbReference type="InterPro" id="IPR036961">
    <property type="entry name" value="Kinesin_motor_dom_sf"/>
</dbReference>
<comment type="similarity">
    <text evidence="8">Belongs to the TRAFAC class myosin-kinesin ATPase superfamily. Kinesin family. KIN-5/BimC subfamily.</text>
</comment>
<evidence type="ECO:0000256" key="10">
    <source>
        <dbReference type="RuleBase" id="RU000394"/>
    </source>
</evidence>
<keyword evidence="4 9" id="KW-0547">Nucleotide-binding</keyword>
<evidence type="ECO:0000259" key="13">
    <source>
        <dbReference type="PROSITE" id="PS50067"/>
    </source>
</evidence>
<dbReference type="PANTHER" id="PTHR47970">
    <property type="entry name" value="KINESIN-LIKE PROTEIN KIF11"/>
    <property type="match status" value="1"/>
</dbReference>
<dbReference type="InterPro" id="IPR047149">
    <property type="entry name" value="KIF11-like"/>
</dbReference>
<evidence type="ECO:0000256" key="7">
    <source>
        <dbReference type="ARBA" id="ARBA00023212"/>
    </source>
</evidence>
<evidence type="ECO:0000256" key="4">
    <source>
        <dbReference type="ARBA" id="ARBA00022741"/>
    </source>
</evidence>
<evidence type="ECO:0000313" key="14">
    <source>
        <dbReference type="EMBL" id="CAE0059910.1"/>
    </source>
</evidence>
<feature type="domain" description="Kinesin motor" evidence="13">
    <location>
        <begin position="19"/>
        <end position="361"/>
    </location>
</feature>
<gene>
    <name evidence="14" type="ORF">RMAR00112_LOCUS27975</name>
</gene>
<sequence length="982" mass="108842">MGDRSPSAKNGRAGERPLNVQVAVRCRPPNAKERLEPHFNIVQCDENAGQVTTPGTCGVVRKAAAATGEKTYSFDYVFGPTSTQKQVYDTVCSRAVDEVLEGFNCTIFAYGPTGTGKTHTMEGGKDEKNSNQGDERHSGLIPRSVKQIFTRLRRSNQENSVRVSHLELYNEHITDLLSFSDEAEKLRIYDDDKTGTFVMGLAETTVEDESQVFQILQRSAKKRITAETEMNKYSSRSHSIFTITVHSKVTSSDGDELLRVGKLNLVDLAGSENIGRSGAVSQRAREAGNINQSLLALGKVINALVEHQPYVPYRDSKLTRLLQESLGGKNKTCIVATVGPAFSSLEETISTLEYAFRAKSIKNRPTVNSMVTKKELLADYTRRMARLEKELLCAREKNGVYLPLEEYNTMKSTMQEMEVTIGIQEQSLLDKEDIVSKLEKELNETFAELREARSLLKSTEKELNHTQNVLTTTSKNLNHTQNQLEEVSHLLQCHRSNEDRLHVQALDLSRTLTTTLEHLEALHTKVDAMESDQEINGKVLGEFIEKLHSSMLGWDENMREMVNRQEENLSKLDVAGRTALENATAYTDQVVSSVVRIEEEVVSTSRSVLEYSATVLDQVQTASEKQKTAVDEAWVKLKARLVEIRASQQSLQSAISQFSEHTADSMGKYSKAQIMRSEENKKLMSSLSSSNRVALKEISNSLGNLSSSHSEKTAEYVLKNRAHADSMSKNIKSHESEAMEGIVSILSSFVLSVADGGEKELAKAREDIKMARESGVEMLARVGKLAASVKTEVQEASTGKDELEKALAALSLTMMDEVKKNAEIAKETVDTVRKDNKLSSAAIISAVKESEKEVASLVEFEGKTAEVFEASYKDLMDRLESQREAASESTNMVLTAMREDISSVLNEVKVKVVEVGKRSQKIDACVVSACSEISDRVNTFSNSYRIDGQGEGAPERINMTAFASVPRSRTDEQILELPLTSS</sequence>
<proteinExistence type="inferred from homology"/>
<evidence type="ECO:0000256" key="1">
    <source>
        <dbReference type="ARBA" id="ARBA00004245"/>
    </source>
</evidence>
<feature type="coiled-coil region" evidence="11">
    <location>
        <begin position="370"/>
        <end position="397"/>
    </location>
</feature>
<dbReference type="PROSITE" id="PS00411">
    <property type="entry name" value="KINESIN_MOTOR_1"/>
    <property type="match status" value="1"/>
</dbReference>
<dbReference type="GO" id="GO:0051231">
    <property type="term" value="P:spindle elongation"/>
    <property type="evidence" value="ECO:0007669"/>
    <property type="project" value="TreeGrafter"/>
</dbReference>
<organism evidence="14">
    <name type="scientific">Rhodosorus marinus</name>
    <dbReference type="NCBI Taxonomy" id="101924"/>
    <lineage>
        <taxon>Eukaryota</taxon>
        <taxon>Rhodophyta</taxon>
        <taxon>Stylonematophyceae</taxon>
        <taxon>Stylonematales</taxon>
        <taxon>Stylonemataceae</taxon>
        <taxon>Rhodosorus</taxon>
    </lineage>
</organism>
<keyword evidence="7" id="KW-0206">Cytoskeleton</keyword>
<dbReference type="PROSITE" id="PS50067">
    <property type="entry name" value="KINESIN_MOTOR_2"/>
    <property type="match status" value="1"/>
</dbReference>
<evidence type="ECO:0000256" key="2">
    <source>
        <dbReference type="ARBA" id="ARBA00022490"/>
    </source>
</evidence>
<dbReference type="GO" id="GO:0008017">
    <property type="term" value="F:microtubule binding"/>
    <property type="evidence" value="ECO:0007669"/>
    <property type="project" value="InterPro"/>
</dbReference>
<dbReference type="GO" id="GO:0008574">
    <property type="term" value="F:plus-end-directed microtubule motor activity"/>
    <property type="evidence" value="ECO:0007669"/>
    <property type="project" value="TreeGrafter"/>
</dbReference>
<reference evidence="14" key="1">
    <citation type="submission" date="2021-01" db="EMBL/GenBank/DDBJ databases">
        <authorList>
            <person name="Corre E."/>
            <person name="Pelletier E."/>
            <person name="Niang G."/>
            <person name="Scheremetjew M."/>
            <person name="Finn R."/>
            <person name="Kale V."/>
            <person name="Holt S."/>
            <person name="Cochrane G."/>
            <person name="Meng A."/>
            <person name="Brown T."/>
            <person name="Cohen L."/>
        </authorList>
    </citation>
    <scope>NUCLEOTIDE SEQUENCE</scope>
    <source>
        <strain evidence="14">CCMP 769</strain>
    </source>
</reference>
<dbReference type="SMART" id="SM00129">
    <property type="entry name" value="KISc"/>
    <property type="match status" value="1"/>
</dbReference>
<feature type="binding site" evidence="9">
    <location>
        <begin position="111"/>
        <end position="118"/>
    </location>
    <ligand>
        <name>ATP</name>
        <dbReference type="ChEBI" id="CHEBI:30616"/>
    </ligand>
</feature>
<keyword evidence="5 9" id="KW-0067">ATP-binding</keyword>
<dbReference type="GO" id="GO:0090307">
    <property type="term" value="P:mitotic spindle assembly"/>
    <property type="evidence" value="ECO:0007669"/>
    <property type="project" value="TreeGrafter"/>
</dbReference>
<dbReference type="AlphaFoldDB" id="A0A7S3A4T1"/>
<dbReference type="GO" id="GO:0005524">
    <property type="term" value="F:ATP binding"/>
    <property type="evidence" value="ECO:0007669"/>
    <property type="project" value="UniProtKB-UniRule"/>
</dbReference>
<comment type="subcellular location">
    <subcellularLocation>
        <location evidence="1">Cytoplasm</location>
        <location evidence="1">Cytoskeleton</location>
    </subcellularLocation>
</comment>
<keyword evidence="3 10" id="KW-0493">Microtubule</keyword>
<dbReference type="InterPro" id="IPR019821">
    <property type="entry name" value="Kinesin_motor_CS"/>
</dbReference>
<dbReference type="PANTHER" id="PTHR47970:SF12">
    <property type="entry name" value="KINESIN FAMILY MEMBER 11"/>
    <property type="match status" value="1"/>
</dbReference>
<evidence type="ECO:0000256" key="9">
    <source>
        <dbReference type="PROSITE-ProRule" id="PRU00283"/>
    </source>
</evidence>
<dbReference type="PRINTS" id="PR00380">
    <property type="entry name" value="KINESINHEAVY"/>
</dbReference>
<dbReference type="Pfam" id="PF00225">
    <property type="entry name" value="Kinesin"/>
    <property type="match status" value="1"/>
</dbReference>
<evidence type="ECO:0000256" key="5">
    <source>
        <dbReference type="ARBA" id="ARBA00022840"/>
    </source>
</evidence>
<dbReference type="GO" id="GO:0005876">
    <property type="term" value="C:spindle microtubule"/>
    <property type="evidence" value="ECO:0007669"/>
    <property type="project" value="TreeGrafter"/>
</dbReference>
<protein>
    <recommendedName>
        <fullName evidence="10">Kinesin-like protein</fullName>
    </recommendedName>
</protein>
<dbReference type="InterPro" id="IPR001752">
    <property type="entry name" value="Kinesin_motor_dom"/>
</dbReference>
<dbReference type="FunFam" id="3.40.850.10:FF:000019">
    <property type="entry name" value="Kinesin-like protein KIN-5D"/>
    <property type="match status" value="1"/>
</dbReference>
<dbReference type="GO" id="GO:0072686">
    <property type="term" value="C:mitotic spindle"/>
    <property type="evidence" value="ECO:0007669"/>
    <property type="project" value="TreeGrafter"/>
</dbReference>
<feature type="region of interest" description="Disordered" evidence="12">
    <location>
        <begin position="116"/>
        <end position="138"/>
    </location>
</feature>
<evidence type="ECO:0000256" key="6">
    <source>
        <dbReference type="ARBA" id="ARBA00023175"/>
    </source>
</evidence>
<feature type="compositionally biased region" description="Basic and acidic residues" evidence="12">
    <location>
        <begin position="119"/>
        <end position="138"/>
    </location>
</feature>
<evidence type="ECO:0000256" key="8">
    <source>
        <dbReference type="ARBA" id="ARBA00034704"/>
    </source>
</evidence>
<evidence type="ECO:0000256" key="3">
    <source>
        <dbReference type="ARBA" id="ARBA00022701"/>
    </source>
</evidence>
<keyword evidence="2" id="KW-0963">Cytoplasm</keyword>
<keyword evidence="11" id="KW-0175">Coiled coil</keyword>
<keyword evidence="6 9" id="KW-0505">Motor protein</keyword>
<dbReference type="Gene3D" id="3.40.850.10">
    <property type="entry name" value="Kinesin motor domain"/>
    <property type="match status" value="1"/>
</dbReference>
<dbReference type="InterPro" id="IPR027417">
    <property type="entry name" value="P-loop_NTPase"/>
</dbReference>
<feature type="coiled-coil region" evidence="11">
    <location>
        <begin position="428"/>
        <end position="469"/>
    </location>
</feature>
<accession>A0A7S3A4T1</accession>
<evidence type="ECO:0000256" key="12">
    <source>
        <dbReference type="SAM" id="MobiDB-lite"/>
    </source>
</evidence>
<dbReference type="SUPFAM" id="SSF52540">
    <property type="entry name" value="P-loop containing nucleoside triphosphate hydrolases"/>
    <property type="match status" value="1"/>
</dbReference>